<accession>A0ABW2BZ97</accession>
<organism evidence="8 9">
    <name type="scientific">Haloechinothrix salitolerans</name>
    <dbReference type="NCBI Taxonomy" id="926830"/>
    <lineage>
        <taxon>Bacteria</taxon>
        <taxon>Bacillati</taxon>
        <taxon>Actinomycetota</taxon>
        <taxon>Actinomycetes</taxon>
        <taxon>Pseudonocardiales</taxon>
        <taxon>Pseudonocardiaceae</taxon>
        <taxon>Haloechinothrix</taxon>
    </lineage>
</organism>
<protein>
    <recommendedName>
        <fullName evidence="1">non-specific serine/threonine protein kinase</fullName>
        <ecNumber evidence="1">2.7.11.1</ecNumber>
    </recommendedName>
</protein>
<dbReference type="Gene3D" id="1.25.40.10">
    <property type="entry name" value="Tetratricopeptide repeat domain"/>
    <property type="match status" value="1"/>
</dbReference>
<evidence type="ECO:0000256" key="1">
    <source>
        <dbReference type="ARBA" id="ARBA00012513"/>
    </source>
</evidence>
<keyword evidence="6" id="KW-0067">ATP-binding</keyword>
<proteinExistence type="predicted"/>
<evidence type="ECO:0000256" key="2">
    <source>
        <dbReference type="ARBA" id="ARBA00022527"/>
    </source>
</evidence>
<feature type="domain" description="Protein kinase" evidence="7">
    <location>
        <begin position="12"/>
        <end position="274"/>
    </location>
</feature>
<keyword evidence="5 8" id="KW-0418">Kinase</keyword>
<evidence type="ECO:0000256" key="3">
    <source>
        <dbReference type="ARBA" id="ARBA00022679"/>
    </source>
</evidence>
<dbReference type="EMBL" id="JBHSXX010000001">
    <property type="protein sequence ID" value="MFC6867617.1"/>
    <property type="molecule type" value="Genomic_DNA"/>
</dbReference>
<dbReference type="Gene3D" id="3.30.200.20">
    <property type="entry name" value="Phosphorylase Kinase, domain 1"/>
    <property type="match status" value="1"/>
</dbReference>
<dbReference type="EC" id="2.7.11.1" evidence="1"/>
<dbReference type="InterPro" id="IPR008271">
    <property type="entry name" value="Ser/Thr_kinase_AS"/>
</dbReference>
<dbReference type="SUPFAM" id="SSF48452">
    <property type="entry name" value="TPR-like"/>
    <property type="match status" value="1"/>
</dbReference>
<dbReference type="RefSeq" id="WP_345401124.1">
    <property type="nucleotide sequence ID" value="NZ_BAABLA010000104.1"/>
</dbReference>
<sequence length="525" mass="57753">MASRKVMNDRYELQRVPLARGGMGEVWEGHDTKLDREIAVKFVRFHDGVRDDELVKRFVRESRITARLQHPGVPAVFDVGTDEAGRPYLVMQRVRGTSVSDLLAENEQLSIGWSVAIAAQVCSVLSAAHQASLVHRDLKPANLMLEPDGTVKVLDFGLAVALDLTEGSQITRTGQSIGTPAYMAPEQALAATSGPQTDLYALGCTLYEMLTGRHVFSGPTSYAVMNKQVDESPKSAREYRAEIPAELDELLLALLEKKPENRPASAHVVYERLLPLVTDVRPMPGLSQPPGVSTPARMYATVLSRAFDVDTTPVAAAPSPEPEIEPVRDTQLPAVTRLDVEEARAEAGELAQQARYAEAADVLRTNVEAASATFGATDPGVMNARLEWANVLFEGGDYRAAAPVYDALTVDLAEQHGPDAELVFRCRAQYATCHAKLGDMTTAIDAARRLLADQQRVYAPRDPRPFELRRQIGVWQLSAGQREEAERTLRELLRDLLEAYGESYPAVPKIRDILDALPKQERIDK</sequence>
<comment type="caution">
    <text evidence="8">The sequence shown here is derived from an EMBL/GenBank/DDBJ whole genome shotgun (WGS) entry which is preliminary data.</text>
</comment>
<dbReference type="PROSITE" id="PS50011">
    <property type="entry name" value="PROTEIN_KINASE_DOM"/>
    <property type="match status" value="1"/>
</dbReference>
<dbReference type="PROSITE" id="PS00108">
    <property type="entry name" value="PROTEIN_KINASE_ST"/>
    <property type="match status" value="1"/>
</dbReference>
<evidence type="ECO:0000256" key="6">
    <source>
        <dbReference type="ARBA" id="ARBA00022840"/>
    </source>
</evidence>
<dbReference type="GO" id="GO:0016301">
    <property type="term" value="F:kinase activity"/>
    <property type="evidence" value="ECO:0007669"/>
    <property type="project" value="UniProtKB-KW"/>
</dbReference>
<dbReference type="SUPFAM" id="SSF56112">
    <property type="entry name" value="Protein kinase-like (PK-like)"/>
    <property type="match status" value="1"/>
</dbReference>
<evidence type="ECO:0000313" key="8">
    <source>
        <dbReference type="EMBL" id="MFC6867617.1"/>
    </source>
</evidence>
<evidence type="ECO:0000313" key="9">
    <source>
        <dbReference type="Proteomes" id="UP001596337"/>
    </source>
</evidence>
<dbReference type="InterPro" id="IPR011990">
    <property type="entry name" value="TPR-like_helical_dom_sf"/>
</dbReference>
<dbReference type="SMART" id="SM00220">
    <property type="entry name" value="S_TKc"/>
    <property type="match status" value="1"/>
</dbReference>
<dbReference type="InterPro" id="IPR011009">
    <property type="entry name" value="Kinase-like_dom_sf"/>
</dbReference>
<evidence type="ECO:0000256" key="5">
    <source>
        <dbReference type="ARBA" id="ARBA00022777"/>
    </source>
</evidence>
<keyword evidence="3" id="KW-0808">Transferase</keyword>
<dbReference type="Gene3D" id="1.10.510.10">
    <property type="entry name" value="Transferase(Phosphotransferase) domain 1"/>
    <property type="match status" value="1"/>
</dbReference>
<dbReference type="InterPro" id="IPR000719">
    <property type="entry name" value="Prot_kinase_dom"/>
</dbReference>
<evidence type="ECO:0000256" key="4">
    <source>
        <dbReference type="ARBA" id="ARBA00022741"/>
    </source>
</evidence>
<dbReference type="Proteomes" id="UP001596337">
    <property type="component" value="Unassembled WGS sequence"/>
</dbReference>
<keyword evidence="9" id="KW-1185">Reference proteome</keyword>
<keyword evidence="4" id="KW-0547">Nucleotide-binding</keyword>
<reference evidence="9" key="1">
    <citation type="journal article" date="2019" name="Int. J. Syst. Evol. Microbiol.">
        <title>The Global Catalogue of Microorganisms (GCM) 10K type strain sequencing project: providing services to taxonomists for standard genome sequencing and annotation.</title>
        <authorList>
            <consortium name="The Broad Institute Genomics Platform"/>
            <consortium name="The Broad Institute Genome Sequencing Center for Infectious Disease"/>
            <person name="Wu L."/>
            <person name="Ma J."/>
        </authorList>
    </citation>
    <scope>NUCLEOTIDE SEQUENCE [LARGE SCALE GENOMIC DNA]</scope>
    <source>
        <strain evidence="9">KCTC 32255</strain>
    </source>
</reference>
<keyword evidence="2" id="KW-0723">Serine/threonine-protein kinase</keyword>
<dbReference type="CDD" id="cd14014">
    <property type="entry name" value="STKc_PknB_like"/>
    <property type="match status" value="1"/>
</dbReference>
<name>A0ABW2BZ97_9PSEU</name>
<dbReference type="Pfam" id="PF00069">
    <property type="entry name" value="Pkinase"/>
    <property type="match status" value="1"/>
</dbReference>
<dbReference type="PANTHER" id="PTHR43289">
    <property type="entry name" value="MITOGEN-ACTIVATED PROTEIN KINASE KINASE KINASE 20-RELATED"/>
    <property type="match status" value="1"/>
</dbReference>
<evidence type="ECO:0000259" key="7">
    <source>
        <dbReference type="PROSITE" id="PS50011"/>
    </source>
</evidence>
<dbReference type="PANTHER" id="PTHR43289:SF6">
    <property type="entry name" value="SERINE_THREONINE-PROTEIN KINASE NEKL-3"/>
    <property type="match status" value="1"/>
</dbReference>
<gene>
    <name evidence="8" type="ORF">ACFQGD_10695</name>
</gene>